<keyword evidence="3" id="KW-1185">Reference proteome</keyword>
<reference evidence="2" key="1">
    <citation type="submission" date="2024-03" db="EMBL/GenBank/DDBJ databases">
        <authorList>
            <consortium name="ELIXIR-Norway"/>
            <consortium name="Elixir Norway"/>
        </authorList>
    </citation>
    <scope>NUCLEOTIDE SEQUENCE</scope>
</reference>
<sequence>MICVSELTCGGLGLGPGEGGKKVVVYPHLMTLEENKVEPPTMTPKEAIYAEVLAVISGGKEGEWDVRVEALKTQVVQKKSTLHEWEKELIGKQEQLHEGEQKLNEHEEHIVSIVNH</sequence>
<organism evidence="2 3">
    <name type="scientific">Sphagnum jensenii</name>
    <dbReference type="NCBI Taxonomy" id="128206"/>
    <lineage>
        <taxon>Eukaryota</taxon>
        <taxon>Viridiplantae</taxon>
        <taxon>Streptophyta</taxon>
        <taxon>Embryophyta</taxon>
        <taxon>Bryophyta</taxon>
        <taxon>Sphagnophytina</taxon>
        <taxon>Sphagnopsida</taxon>
        <taxon>Sphagnales</taxon>
        <taxon>Sphagnaceae</taxon>
        <taxon>Sphagnum</taxon>
    </lineage>
</organism>
<keyword evidence="1" id="KW-0175">Coiled coil</keyword>
<accession>A0ABP1B4P1</accession>
<evidence type="ECO:0000313" key="3">
    <source>
        <dbReference type="Proteomes" id="UP001497522"/>
    </source>
</evidence>
<proteinExistence type="predicted"/>
<dbReference type="Proteomes" id="UP001497522">
    <property type="component" value="Chromosome 19"/>
</dbReference>
<dbReference type="EMBL" id="OZ023720">
    <property type="protein sequence ID" value="CAK9870000.1"/>
    <property type="molecule type" value="Genomic_DNA"/>
</dbReference>
<evidence type="ECO:0000256" key="1">
    <source>
        <dbReference type="SAM" id="Coils"/>
    </source>
</evidence>
<protein>
    <submittedName>
        <fullName evidence="2">Uncharacterized protein</fullName>
    </submittedName>
</protein>
<name>A0ABP1B4P1_9BRYO</name>
<feature type="coiled-coil region" evidence="1">
    <location>
        <begin position="68"/>
        <end position="109"/>
    </location>
</feature>
<gene>
    <name evidence="2" type="ORF">CSSPJE1EN2_LOCUS12737</name>
</gene>
<evidence type="ECO:0000313" key="2">
    <source>
        <dbReference type="EMBL" id="CAK9870000.1"/>
    </source>
</evidence>